<evidence type="ECO:0000259" key="3">
    <source>
        <dbReference type="Pfam" id="PF22124"/>
    </source>
</evidence>
<dbReference type="EMBL" id="VANI01000018">
    <property type="protein sequence ID" value="TLM75224.1"/>
    <property type="molecule type" value="Genomic_DNA"/>
</dbReference>
<evidence type="ECO:0000259" key="1">
    <source>
        <dbReference type="Pfam" id="PF14498"/>
    </source>
</evidence>
<dbReference type="PANTHER" id="PTHR31084:SF0">
    <property type="entry name" value="ALPHA-L-FUCOSIDASE 2"/>
    <property type="match status" value="1"/>
</dbReference>
<dbReference type="InterPro" id="IPR027414">
    <property type="entry name" value="GH95_N_dom"/>
</dbReference>
<protein>
    <submittedName>
        <fullName evidence="4">Glycoside hydrolase family 95 protein</fullName>
    </submittedName>
</protein>
<evidence type="ECO:0000313" key="4">
    <source>
        <dbReference type="EMBL" id="TLM75224.1"/>
    </source>
</evidence>
<feature type="domain" description="Glycosyl hydrolase family 95 catalytic" evidence="3">
    <location>
        <begin position="324"/>
        <end position="738"/>
    </location>
</feature>
<dbReference type="InterPro" id="IPR012341">
    <property type="entry name" value="6hp_glycosidase-like_sf"/>
</dbReference>
<dbReference type="Pfam" id="PF14498">
    <property type="entry name" value="Glyco_hyd_65N_2"/>
    <property type="match status" value="1"/>
</dbReference>
<gene>
    <name evidence="4" type="ORF">FDY93_16135</name>
</gene>
<reference evidence="4 5" key="1">
    <citation type="submission" date="2019-05" db="EMBL/GenBank/DDBJ databases">
        <title>Microbulbifer harenosus sp. nov., an alginate-degrading bacterium isolated from coastal sand.</title>
        <authorList>
            <person name="Huang H."/>
            <person name="Mo K."/>
            <person name="Bao S."/>
        </authorList>
    </citation>
    <scope>NUCLEOTIDE SEQUENCE [LARGE SCALE GENOMIC DNA]</scope>
    <source>
        <strain evidence="4 5">HB161719</strain>
    </source>
</reference>
<keyword evidence="4" id="KW-0378">Hydrolase</keyword>
<dbReference type="InterPro" id="IPR016518">
    <property type="entry name" value="Alpha-L-fucosidase"/>
</dbReference>
<sequence>MNRDAFHHSVGNLTTPLAHPLAALCLLAGIVANSVFGSELPATGGSPLQIRFDHPAHDWETESLPIGNGALGAAVQGGIRRDTLQFNEKTLWTGGPGAKDNPAQGYDFGLPREPRATALTEIRSELARQGQLPPERVATVLGNQVTAYGNYQSFGDLVLEFAHGEQVHDYRRVLDLDSALAKVSYTTNGIRYTREYLASYPDQIIAVHLRADTPASLDFSAGLDIPDNRSVQRKIEHDRITVSGRLHDNGLGYETQLQLLTDGGRIETGESGKLTVRGANSATLLIAAGTEYAADYPRYRGAHPHRKVQARLDRASSKVIEGGYAALRDTHIADYRELFARVDFSLNTPCRNLPAGEQSTAPAGFACKQAPTAPAPPIDQWLKSYGAGDATLDRALEQLYFQYGRYLLISSSRAGSLPANLQGVWNNSATPPWNADYHANINLQMNYWPAEVTNLAETTAPLFDFIDSLQKPGSVAAEKLLGTRGWTLFLNTNIWGFTGVIEWPTAFWQPEAGAWLADHYYEHYRFNNDDDFLRERAYPVMKGAALVWLDGLVTDPRDGKLVVSPSYSPEHGEFTAGAAMSQQLVQELLKNTRDAASRLGDTAFVGKLNRALENLDPGLRVGNWGQLQEWKQDLDDPHSQHRHVSQLYALFPGDEIGEQTPSLLDAARVSLQARGDAGTGWSRAWKVALWAHLHDGDRAHKILAAQLRDSTHPNLWSTHPPFQIDGNFGATAAMAEMLIQSNDNTIQLLPALPKAWDDGSVTGLRARGDITVDLHWRANRLNEARFTAGHDRTIELQLPQNADAEYTLRDASSKEILALDGKGKRRSFSARAGRSYLLSRQSLQQKKAGEK</sequence>
<dbReference type="GO" id="GO:0016787">
    <property type="term" value="F:hydrolase activity"/>
    <property type="evidence" value="ECO:0007669"/>
    <property type="project" value="UniProtKB-KW"/>
</dbReference>
<accession>A0ABY2UEM3</accession>
<dbReference type="InterPro" id="IPR049053">
    <property type="entry name" value="AFCA-like_C"/>
</dbReference>
<dbReference type="InterPro" id="IPR008928">
    <property type="entry name" value="6-hairpin_glycosidase_sf"/>
</dbReference>
<name>A0ABY2UEM3_9GAMM</name>
<keyword evidence="5" id="KW-1185">Reference proteome</keyword>
<comment type="caution">
    <text evidence="4">The sequence shown here is derived from an EMBL/GenBank/DDBJ whole genome shotgun (WGS) entry which is preliminary data.</text>
</comment>
<dbReference type="Proteomes" id="UP000306791">
    <property type="component" value="Unassembled WGS sequence"/>
</dbReference>
<dbReference type="Gene3D" id="1.50.10.10">
    <property type="match status" value="1"/>
</dbReference>
<dbReference type="PANTHER" id="PTHR31084">
    <property type="entry name" value="ALPHA-L-FUCOSIDASE 2"/>
    <property type="match status" value="1"/>
</dbReference>
<organism evidence="4 5">
    <name type="scientific">Microbulbifer harenosus</name>
    <dbReference type="NCBI Taxonomy" id="2576840"/>
    <lineage>
        <taxon>Bacteria</taxon>
        <taxon>Pseudomonadati</taxon>
        <taxon>Pseudomonadota</taxon>
        <taxon>Gammaproteobacteria</taxon>
        <taxon>Cellvibrionales</taxon>
        <taxon>Microbulbiferaceae</taxon>
        <taxon>Microbulbifer</taxon>
    </lineage>
</organism>
<dbReference type="InterPro" id="IPR054363">
    <property type="entry name" value="GH95_cat"/>
</dbReference>
<dbReference type="Pfam" id="PF21307">
    <property type="entry name" value="Glyco_hydro_95_C"/>
    <property type="match status" value="1"/>
</dbReference>
<dbReference type="SUPFAM" id="SSF48208">
    <property type="entry name" value="Six-hairpin glycosidases"/>
    <property type="match status" value="1"/>
</dbReference>
<evidence type="ECO:0000313" key="5">
    <source>
        <dbReference type="Proteomes" id="UP000306791"/>
    </source>
</evidence>
<feature type="domain" description="Alpha fucosidase A-like C-terminal" evidence="2">
    <location>
        <begin position="740"/>
        <end position="837"/>
    </location>
</feature>
<dbReference type="Pfam" id="PF22124">
    <property type="entry name" value="Glyco_hydro_95_cat"/>
    <property type="match status" value="1"/>
</dbReference>
<dbReference type="RefSeq" id="WP_138236795.1">
    <property type="nucleotide sequence ID" value="NZ_CP185860.1"/>
</dbReference>
<dbReference type="PIRSF" id="PIRSF007663">
    <property type="entry name" value="UCP007663"/>
    <property type="match status" value="1"/>
</dbReference>
<evidence type="ECO:0000259" key="2">
    <source>
        <dbReference type="Pfam" id="PF21307"/>
    </source>
</evidence>
<feature type="domain" description="Glycosyl hydrolase family 95 N-terminal" evidence="1">
    <location>
        <begin position="50"/>
        <end position="294"/>
    </location>
</feature>
<proteinExistence type="predicted"/>